<dbReference type="AlphaFoldDB" id="A0A1M5E345"/>
<keyword evidence="1" id="KW-0812">Transmembrane</keyword>
<keyword evidence="1" id="KW-1133">Transmembrane helix</keyword>
<dbReference type="EMBL" id="FQUU01000017">
    <property type="protein sequence ID" value="SHF73653.1"/>
    <property type="molecule type" value="Genomic_DNA"/>
</dbReference>
<evidence type="ECO:0000313" key="2">
    <source>
        <dbReference type="EMBL" id="SHF73653.1"/>
    </source>
</evidence>
<protein>
    <submittedName>
        <fullName evidence="2">Uncharacterized protein</fullName>
    </submittedName>
</protein>
<evidence type="ECO:0000256" key="1">
    <source>
        <dbReference type="SAM" id="Phobius"/>
    </source>
</evidence>
<keyword evidence="3" id="KW-1185">Reference proteome</keyword>
<evidence type="ECO:0000313" key="3">
    <source>
        <dbReference type="Proteomes" id="UP000184048"/>
    </source>
</evidence>
<feature type="transmembrane region" description="Helical" evidence="1">
    <location>
        <begin position="6"/>
        <end position="29"/>
    </location>
</feature>
<dbReference type="Proteomes" id="UP000184048">
    <property type="component" value="Unassembled WGS sequence"/>
</dbReference>
<keyword evidence="1" id="KW-0472">Membrane</keyword>
<gene>
    <name evidence="2" type="ORF">SAMN02745131_03403</name>
</gene>
<proteinExistence type="predicted"/>
<name>A0A1M5E345_9BACT</name>
<sequence>MAAVGGFFYLAKCKCLVLISVILVAQIALRVAEKMKVVDEIPL</sequence>
<organism evidence="2 3">
    <name type="scientific">Flavisolibacter ginsengisoli DSM 18119</name>
    <dbReference type="NCBI Taxonomy" id="1121884"/>
    <lineage>
        <taxon>Bacteria</taxon>
        <taxon>Pseudomonadati</taxon>
        <taxon>Bacteroidota</taxon>
        <taxon>Chitinophagia</taxon>
        <taxon>Chitinophagales</taxon>
        <taxon>Chitinophagaceae</taxon>
        <taxon>Flavisolibacter</taxon>
    </lineage>
</organism>
<accession>A0A1M5E345</accession>
<reference evidence="2 3" key="1">
    <citation type="submission" date="2016-11" db="EMBL/GenBank/DDBJ databases">
        <authorList>
            <person name="Jaros S."/>
            <person name="Januszkiewicz K."/>
            <person name="Wedrychowicz H."/>
        </authorList>
    </citation>
    <scope>NUCLEOTIDE SEQUENCE [LARGE SCALE GENOMIC DNA]</scope>
    <source>
        <strain evidence="2 3">DSM 18119</strain>
    </source>
</reference>